<dbReference type="Proteomes" id="UP000317544">
    <property type="component" value="Chromosome"/>
</dbReference>
<evidence type="ECO:0000256" key="11">
    <source>
        <dbReference type="RuleBase" id="RU004181"/>
    </source>
</evidence>
<keyword evidence="6 9" id="KW-0378">Hydrolase</keyword>
<keyword evidence="3 9" id="KW-0645">Protease</keyword>
<feature type="transmembrane region" description="Helical" evidence="9">
    <location>
        <begin position="129"/>
        <end position="148"/>
    </location>
</feature>
<feature type="transmembrane region" description="Helical" evidence="9">
    <location>
        <begin position="6"/>
        <end position="27"/>
    </location>
</feature>
<dbReference type="RefSeq" id="WP_158344659.1">
    <property type="nucleotide sequence ID" value="NZ_AP019379.1"/>
</dbReference>
<dbReference type="InterPro" id="IPR001872">
    <property type="entry name" value="Peptidase_A8"/>
</dbReference>
<dbReference type="GO" id="GO:0006508">
    <property type="term" value="P:proteolysis"/>
    <property type="evidence" value="ECO:0007669"/>
    <property type="project" value="UniProtKB-KW"/>
</dbReference>
<keyword evidence="2 9" id="KW-1003">Cell membrane</keyword>
<evidence type="ECO:0000256" key="1">
    <source>
        <dbReference type="ARBA" id="ARBA00006139"/>
    </source>
</evidence>
<dbReference type="OrthoDB" id="9810259at2"/>
<evidence type="ECO:0000313" key="12">
    <source>
        <dbReference type="EMBL" id="BBI01132.1"/>
    </source>
</evidence>
<gene>
    <name evidence="9 12" type="primary">lspA</name>
    <name evidence="12" type="ORF">BUCNMO_117</name>
</gene>
<reference evidence="12 13" key="1">
    <citation type="journal article" date="2019" name="Proc. Natl. Acad. Sci. U.S.A.">
        <title>Exaggeration and cooption of innate immunity for social defense.</title>
        <authorList>
            <person name="Kutsukake M."/>
            <person name="Moriyama M."/>
            <person name="Shigenobu S."/>
            <person name="Meng X.-Y."/>
            <person name="Nikoh N."/>
            <person name="Noda C."/>
            <person name="Kobayashi S."/>
            <person name="Fukatsu T."/>
        </authorList>
    </citation>
    <scope>NUCLEOTIDE SEQUENCE [LARGE SCALE GENOMIC DNA]</scope>
    <source>
        <strain evidence="12 13">Nmo</strain>
    </source>
</reference>
<dbReference type="PROSITE" id="PS00855">
    <property type="entry name" value="SPASE_II"/>
    <property type="match status" value="1"/>
</dbReference>
<dbReference type="HAMAP" id="MF_00161">
    <property type="entry name" value="LspA"/>
    <property type="match status" value="1"/>
</dbReference>
<keyword evidence="4 9" id="KW-0812">Transmembrane</keyword>
<protein>
    <recommendedName>
        <fullName evidence="9">Lipoprotein signal peptidase</fullName>
        <ecNumber evidence="9">3.4.23.36</ecNumber>
    </recommendedName>
    <alternativeName>
        <fullName evidence="9">Prolipoprotein signal peptidase</fullName>
    </alternativeName>
    <alternativeName>
        <fullName evidence="9">Signal peptidase II</fullName>
        <shortName evidence="9">SPase II</shortName>
    </alternativeName>
</protein>
<dbReference type="PANTHER" id="PTHR33695:SF1">
    <property type="entry name" value="LIPOPROTEIN SIGNAL PEPTIDASE"/>
    <property type="match status" value="1"/>
</dbReference>
<comment type="similarity">
    <text evidence="1 9 11">Belongs to the peptidase A8 family.</text>
</comment>
<dbReference type="NCBIfam" id="TIGR00077">
    <property type="entry name" value="lspA"/>
    <property type="match status" value="1"/>
</dbReference>
<dbReference type="UniPathway" id="UPA00665"/>
<evidence type="ECO:0000256" key="9">
    <source>
        <dbReference type="HAMAP-Rule" id="MF_00161"/>
    </source>
</evidence>
<feature type="transmembrane region" description="Helical" evidence="9">
    <location>
        <begin position="91"/>
        <end position="109"/>
    </location>
</feature>
<comment type="catalytic activity">
    <reaction evidence="9 10">
        <text>Release of signal peptides from bacterial membrane prolipoproteins. Hydrolyzes -Xaa-Yaa-Zaa-|-(S,diacylglyceryl)Cys-, in which Xaa is hydrophobic (preferably Leu), and Yaa (Ala or Ser) and Zaa (Gly or Ala) have small, neutral side chains.</text>
        <dbReference type="EC" id="3.4.23.36"/>
    </reaction>
</comment>
<evidence type="ECO:0000313" key="13">
    <source>
        <dbReference type="Proteomes" id="UP000317544"/>
    </source>
</evidence>
<keyword evidence="8 9" id="KW-0472">Membrane</keyword>
<keyword evidence="12" id="KW-0449">Lipoprotein</keyword>
<evidence type="ECO:0000256" key="8">
    <source>
        <dbReference type="ARBA" id="ARBA00023136"/>
    </source>
</evidence>
<keyword evidence="13" id="KW-1185">Reference proteome</keyword>
<organism evidence="12 13">
    <name type="scientific">Buchnera aphidicola</name>
    <name type="common">Nipponaphis monzeni</name>
    <dbReference type="NCBI Taxonomy" id="2495405"/>
    <lineage>
        <taxon>Bacteria</taxon>
        <taxon>Pseudomonadati</taxon>
        <taxon>Pseudomonadota</taxon>
        <taxon>Gammaproteobacteria</taxon>
        <taxon>Enterobacterales</taxon>
        <taxon>Erwiniaceae</taxon>
        <taxon>Buchnera</taxon>
    </lineage>
</organism>
<dbReference type="PANTHER" id="PTHR33695">
    <property type="entry name" value="LIPOPROTEIN SIGNAL PEPTIDASE"/>
    <property type="match status" value="1"/>
</dbReference>
<evidence type="ECO:0000256" key="3">
    <source>
        <dbReference type="ARBA" id="ARBA00022670"/>
    </source>
</evidence>
<proteinExistence type="inferred from homology"/>
<sequence length="149" mass="17864">MKSVHYIIFFIIILFDYFTKIWVINYIHLYEKKYIFCFLNLYCTNNYGIILGLFNTCNILNCWYLFIINFVSILILIIIQFTTHNIFKKKISTNIAYMFILGGGIGNFIDRMQNGYVIDFIDIHCFNYHFPTFNVADFNIFLGFFLLLK</sequence>
<comment type="subcellular location">
    <subcellularLocation>
        <location evidence="9">Cell membrane</location>
        <topology evidence="9">Multi-pass membrane protein</topology>
    </subcellularLocation>
</comment>
<feature type="transmembrane region" description="Helical" evidence="9">
    <location>
        <begin position="60"/>
        <end position="79"/>
    </location>
</feature>
<comment type="pathway">
    <text evidence="9">Protein modification; lipoprotein biosynthesis (signal peptide cleavage).</text>
</comment>
<feature type="active site" evidence="9">
    <location>
        <position position="119"/>
    </location>
</feature>
<evidence type="ECO:0000256" key="2">
    <source>
        <dbReference type="ARBA" id="ARBA00022475"/>
    </source>
</evidence>
<evidence type="ECO:0000256" key="5">
    <source>
        <dbReference type="ARBA" id="ARBA00022750"/>
    </source>
</evidence>
<dbReference type="GO" id="GO:0005886">
    <property type="term" value="C:plasma membrane"/>
    <property type="evidence" value="ECO:0007669"/>
    <property type="project" value="UniProtKB-SubCell"/>
</dbReference>
<dbReference type="EMBL" id="AP019379">
    <property type="protein sequence ID" value="BBI01132.1"/>
    <property type="molecule type" value="Genomic_DNA"/>
</dbReference>
<name>A0A455T9X3_9GAMM</name>
<evidence type="ECO:0000256" key="6">
    <source>
        <dbReference type="ARBA" id="ARBA00022801"/>
    </source>
</evidence>
<feature type="transmembrane region" description="Helical" evidence="9">
    <location>
        <begin position="34"/>
        <end position="54"/>
    </location>
</feature>
<dbReference type="PRINTS" id="PR00781">
    <property type="entry name" value="LIPOSIGPTASE"/>
</dbReference>
<evidence type="ECO:0000256" key="7">
    <source>
        <dbReference type="ARBA" id="ARBA00022989"/>
    </source>
</evidence>
<dbReference type="AlphaFoldDB" id="A0A455T9X3"/>
<comment type="function">
    <text evidence="9 10">This protein specifically catalyzes the removal of signal peptides from prolipoproteins.</text>
</comment>
<dbReference type="EC" id="3.4.23.36" evidence="9"/>
<dbReference type="Pfam" id="PF01252">
    <property type="entry name" value="Peptidase_A8"/>
    <property type="match status" value="1"/>
</dbReference>
<accession>A0A455T9X3</accession>
<evidence type="ECO:0000256" key="10">
    <source>
        <dbReference type="RuleBase" id="RU000594"/>
    </source>
</evidence>
<dbReference type="GO" id="GO:0004190">
    <property type="term" value="F:aspartic-type endopeptidase activity"/>
    <property type="evidence" value="ECO:0007669"/>
    <property type="project" value="UniProtKB-UniRule"/>
</dbReference>
<evidence type="ECO:0000256" key="4">
    <source>
        <dbReference type="ARBA" id="ARBA00022692"/>
    </source>
</evidence>
<feature type="active site" evidence="9">
    <location>
        <position position="137"/>
    </location>
</feature>
<keyword evidence="5 9" id="KW-0064">Aspartyl protease</keyword>
<keyword evidence="7 9" id="KW-1133">Transmembrane helix</keyword>